<dbReference type="Pfam" id="PF00326">
    <property type="entry name" value="Peptidase_S9"/>
    <property type="match status" value="1"/>
</dbReference>
<dbReference type="RefSeq" id="WP_090351901.1">
    <property type="nucleotide sequence ID" value="NZ_LT629751.1"/>
</dbReference>
<evidence type="ECO:0000313" key="2">
    <source>
        <dbReference type="EMBL" id="SDT31714.1"/>
    </source>
</evidence>
<organism evidence="2 3">
    <name type="scientific">Pseudomonas oryzae</name>
    <dbReference type="NCBI Taxonomy" id="1392877"/>
    <lineage>
        <taxon>Bacteria</taxon>
        <taxon>Pseudomonadati</taxon>
        <taxon>Pseudomonadota</taxon>
        <taxon>Gammaproteobacteria</taxon>
        <taxon>Pseudomonadales</taxon>
        <taxon>Pseudomonadaceae</taxon>
        <taxon>Pseudomonas</taxon>
    </lineage>
</organism>
<accession>A0A1H1ZDA6</accession>
<reference evidence="3" key="1">
    <citation type="submission" date="2016-10" db="EMBL/GenBank/DDBJ databases">
        <authorList>
            <person name="Varghese N."/>
            <person name="Submissions S."/>
        </authorList>
    </citation>
    <scope>NUCLEOTIDE SEQUENCE [LARGE SCALE GENOMIC DNA]</scope>
    <source>
        <strain evidence="3">KCTC 32247</strain>
    </source>
</reference>
<dbReference type="PANTHER" id="PTHR43056:SF5">
    <property type="entry name" value="PEPTIDASE S9 PROLYL OLIGOPEPTIDASE CATALYTIC DOMAIN-CONTAINING PROTEIN"/>
    <property type="match status" value="1"/>
</dbReference>
<feature type="domain" description="Peptidase S9 prolyl oligopeptidase catalytic" evidence="1">
    <location>
        <begin position="478"/>
        <end position="683"/>
    </location>
</feature>
<dbReference type="InterPro" id="IPR011042">
    <property type="entry name" value="6-blade_b-propeller_TolB-like"/>
</dbReference>
<protein>
    <submittedName>
        <fullName evidence="2">Prolyl oligopeptidase family protein</fullName>
    </submittedName>
</protein>
<dbReference type="EMBL" id="LT629751">
    <property type="protein sequence ID" value="SDT31714.1"/>
    <property type="molecule type" value="Genomic_DNA"/>
</dbReference>
<proteinExistence type="predicted"/>
<dbReference type="InterPro" id="IPR001375">
    <property type="entry name" value="Peptidase_S9_cat"/>
</dbReference>
<evidence type="ECO:0000313" key="3">
    <source>
        <dbReference type="Proteomes" id="UP000243359"/>
    </source>
</evidence>
<dbReference type="STRING" id="1392877.SAMN05216221_4204"/>
<dbReference type="Gene3D" id="2.120.10.30">
    <property type="entry name" value="TolB, C-terminal domain"/>
    <property type="match status" value="1"/>
</dbReference>
<dbReference type="PANTHER" id="PTHR43056">
    <property type="entry name" value="PEPTIDASE S9 PROLYL OLIGOPEPTIDASE"/>
    <property type="match status" value="1"/>
</dbReference>
<dbReference type="SUPFAM" id="SSF82171">
    <property type="entry name" value="DPP6 N-terminal domain-like"/>
    <property type="match status" value="2"/>
</dbReference>
<name>A0A1H1ZDA6_9PSED</name>
<dbReference type="GO" id="GO:0006508">
    <property type="term" value="P:proteolysis"/>
    <property type="evidence" value="ECO:0007669"/>
    <property type="project" value="InterPro"/>
</dbReference>
<dbReference type="Proteomes" id="UP000243359">
    <property type="component" value="Chromosome I"/>
</dbReference>
<sequence length="684" mass="73009">MAELPCGAWPSSWSASDAAAASRDFAELRAGLGGLLWLTFDPAEAACSLWLWRAGAARRLTPAGFSVRSRVYEYGGGAFCVLADGVALVGEADQQVWHLPVAADGTPGELRALSAHAERRYGDLHCAPAWQAVLAVEESRESGAVRHRLVSLDPADGARRVLVEGADFYSAPRVSPDGRWLAWIEWDRPELPWTATRLCRAALGADGRLGPHERVAGGAGDESLQQPGFAADGRLTCLSDRDGWWQPWHECGGRWQAVGTGAAHGAAYERGVMPVGGAMRTATAHGAQGAPYAKAAPSVGCALRTSSSGASQDWSAPRPMAQADHAPAPWQLGTVSHLPLAGGGWLLARLEEGWGQLVERDAAGRERCLAGEFSRFRQLAADDRHFYCIAAAPERLPAVLAVARASGAVQVLAGGEQPLAEAELSRPASIRFATGAGESAQAFFYPPRNAACAVAAGERPPLVLFLHGGPTSACYPVFDPRIQFWTQRGFAVADLNYRGSSGFGRACRLRLAGAWGEIEVEDAVALVRHLGAAGLVDPARAFIRGASAGGYTALCALAFHDCFRGGASLYGVSDPLALRRATHKFEGDYLDWLIGDPVRDAERYAARTPLRHAGRIRAPLIFFQGGLDAVVVPEQTAAMVAALQGNGVPVDCHLYPDERHGFRQAAHLADALQREWEFYRRQLA</sequence>
<dbReference type="Gene3D" id="3.40.50.1820">
    <property type="entry name" value="alpha/beta hydrolase"/>
    <property type="match status" value="1"/>
</dbReference>
<gene>
    <name evidence="2" type="ORF">SAMN05216221_4204</name>
</gene>
<dbReference type="SUPFAM" id="SSF53474">
    <property type="entry name" value="alpha/beta-Hydrolases"/>
    <property type="match status" value="1"/>
</dbReference>
<dbReference type="InterPro" id="IPR029058">
    <property type="entry name" value="AB_hydrolase_fold"/>
</dbReference>
<evidence type="ECO:0000259" key="1">
    <source>
        <dbReference type="Pfam" id="PF00326"/>
    </source>
</evidence>
<keyword evidence="3" id="KW-1185">Reference proteome</keyword>
<dbReference type="OrthoDB" id="4269629at2"/>
<dbReference type="InterPro" id="IPR050585">
    <property type="entry name" value="Xaa-Pro_dipeptidyl-ppase/CocE"/>
</dbReference>
<dbReference type="GO" id="GO:0008236">
    <property type="term" value="F:serine-type peptidase activity"/>
    <property type="evidence" value="ECO:0007669"/>
    <property type="project" value="InterPro"/>
</dbReference>
<dbReference type="AlphaFoldDB" id="A0A1H1ZDA6"/>